<sequence>MSQSLLVSNLLLAATLLLGALAPCRAADAWLFAYFTNNGEDGLHLAASVDGYRWEKLGQGRSYLAPQVGKARLMRDPCIVRGPDGTYHMVWTTGWNENNIGYASSRDLVHWSPQRELPVMAHEPGVLNAWAPEIVYDEARGEFLVFWASTVPGKFTQTAGSSEEKYNHRMYYTTTKDFKAFAPTRLFYDPGFSVIDATFVRAHGRSWLLVKDETRHPPRKYLQLAEAPDLRGPFGALSPPITAPGLWVEGPTAIQAGQDVIVYYDAYTAKRYGALRSRDMRTWEDVSDRMHFPDEGTPLRMRHGTVIAVPPALLDQLRAAPSS</sequence>
<dbReference type="PANTHER" id="PTHR43301">
    <property type="entry name" value="ARABINAN ENDO-1,5-ALPHA-L-ARABINOSIDASE"/>
    <property type="match status" value="1"/>
</dbReference>
<dbReference type="GO" id="GO:0004553">
    <property type="term" value="F:hydrolase activity, hydrolyzing O-glycosyl compounds"/>
    <property type="evidence" value="ECO:0007669"/>
    <property type="project" value="InterPro"/>
</dbReference>
<feature type="chain" id="PRO_5026032666" evidence="6">
    <location>
        <begin position="27"/>
        <end position="323"/>
    </location>
</feature>
<dbReference type="Gene3D" id="2.115.10.20">
    <property type="entry name" value="Glycosyl hydrolase domain, family 43"/>
    <property type="match status" value="1"/>
</dbReference>
<keyword evidence="6" id="KW-0732">Signal</keyword>
<protein>
    <submittedName>
        <fullName evidence="8">Family 43 glycosylhydrolase</fullName>
    </submittedName>
</protein>
<dbReference type="RefSeq" id="WP_155469081.1">
    <property type="nucleotide sequence ID" value="NZ_BMKG01000016.1"/>
</dbReference>
<reference evidence="8 9" key="3">
    <citation type="submission" date="2019-11" db="EMBL/GenBank/DDBJ databases">
        <title>Type strains purchased from KCTC, JCM and DSMZ.</title>
        <authorList>
            <person name="Lu H."/>
        </authorList>
    </citation>
    <scope>NUCLEOTIDE SEQUENCE [LARGE SCALE GENOMIC DNA]</scope>
    <source>
        <strain evidence="8 9">KCTC 52429</strain>
    </source>
</reference>
<dbReference type="GO" id="GO:0005975">
    <property type="term" value="P:carbohydrate metabolic process"/>
    <property type="evidence" value="ECO:0007669"/>
    <property type="project" value="InterPro"/>
</dbReference>
<evidence type="ECO:0000313" key="8">
    <source>
        <dbReference type="EMBL" id="MTV51738.1"/>
    </source>
</evidence>
<evidence type="ECO:0000256" key="4">
    <source>
        <dbReference type="ARBA" id="ARBA00023295"/>
    </source>
</evidence>
<evidence type="ECO:0000256" key="2">
    <source>
        <dbReference type="ARBA" id="ARBA00009865"/>
    </source>
</evidence>
<reference evidence="7" key="4">
    <citation type="submission" date="2024-05" db="EMBL/GenBank/DDBJ databases">
        <authorList>
            <person name="Sun Q."/>
            <person name="Zhou Y."/>
        </authorList>
    </citation>
    <scope>NUCLEOTIDE SEQUENCE</scope>
    <source>
        <strain evidence="7">CGMCC 1.15931</strain>
    </source>
</reference>
<dbReference type="SUPFAM" id="SSF75005">
    <property type="entry name" value="Arabinanase/levansucrase/invertase"/>
    <property type="match status" value="1"/>
</dbReference>
<evidence type="ECO:0000313" key="9">
    <source>
        <dbReference type="Proteomes" id="UP000430634"/>
    </source>
</evidence>
<accession>A0A6I3SRL1</accession>
<dbReference type="AlphaFoldDB" id="A0A6I3SRL1"/>
<dbReference type="EMBL" id="BMKG01000016">
    <property type="protein sequence ID" value="GGC11935.1"/>
    <property type="molecule type" value="Genomic_DNA"/>
</dbReference>
<dbReference type="InterPro" id="IPR006710">
    <property type="entry name" value="Glyco_hydro_43"/>
</dbReference>
<feature type="signal peptide" evidence="6">
    <location>
        <begin position="1"/>
        <end position="26"/>
    </location>
</feature>
<name>A0A6I3SRL1_9BURK</name>
<reference evidence="7" key="1">
    <citation type="journal article" date="2014" name="Int. J. Syst. Evol. Microbiol.">
        <title>Complete genome of a new Firmicutes species belonging to the dominant human colonic microbiota ('Ruminococcus bicirculans') reveals two chromosomes and a selective capacity to utilize plant glucans.</title>
        <authorList>
            <consortium name="NISC Comparative Sequencing Program"/>
            <person name="Wegmann U."/>
            <person name="Louis P."/>
            <person name="Goesmann A."/>
            <person name="Henrissat B."/>
            <person name="Duncan S.H."/>
            <person name="Flint H.J."/>
        </authorList>
    </citation>
    <scope>NUCLEOTIDE SEQUENCE</scope>
    <source>
        <strain evidence="7">CGMCC 1.15931</strain>
    </source>
</reference>
<evidence type="ECO:0000313" key="7">
    <source>
        <dbReference type="EMBL" id="GGC11935.1"/>
    </source>
</evidence>
<evidence type="ECO:0000256" key="3">
    <source>
        <dbReference type="ARBA" id="ARBA00022801"/>
    </source>
</evidence>
<dbReference type="InterPro" id="IPR023296">
    <property type="entry name" value="Glyco_hydro_beta-prop_sf"/>
</dbReference>
<dbReference type="PANTHER" id="PTHR43301:SF3">
    <property type="entry name" value="ARABINAN ENDO-1,5-ALPHA-L-ARABINOSIDASE A-RELATED"/>
    <property type="match status" value="1"/>
</dbReference>
<evidence type="ECO:0000256" key="6">
    <source>
        <dbReference type="SAM" id="SignalP"/>
    </source>
</evidence>
<comment type="caution">
    <text evidence="8">The sequence shown here is derived from an EMBL/GenBank/DDBJ whole genome shotgun (WGS) entry which is preliminary data.</text>
</comment>
<evidence type="ECO:0000256" key="5">
    <source>
        <dbReference type="RuleBase" id="RU361187"/>
    </source>
</evidence>
<dbReference type="InterPro" id="IPR050727">
    <property type="entry name" value="GH43_arabinanases"/>
</dbReference>
<keyword evidence="4 5" id="KW-0326">Glycosidase</keyword>
<evidence type="ECO:0000313" key="10">
    <source>
        <dbReference type="Proteomes" id="UP000622638"/>
    </source>
</evidence>
<evidence type="ECO:0000256" key="1">
    <source>
        <dbReference type="ARBA" id="ARBA00004834"/>
    </source>
</evidence>
<dbReference type="Pfam" id="PF04616">
    <property type="entry name" value="Glyco_hydro_43"/>
    <property type="match status" value="1"/>
</dbReference>
<reference evidence="10" key="2">
    <citation type="journal article" date="2019" name="Int. J. Syst. Evol. Microbiol.">
        <title>The Global Catalogue of Microorganisms (GCM) 10K type strain sequencing project: providing services to taxonomists for standard genome sequencing and annotation.</title>
        <authorList>
            <consortium name="The Broad Institute Genomics Platform"/>
            <consortium name="The Broad Institute Genome Sequencing Center for Infectious Disease"/>
            <person name="Wu L."/>
            <person name="Ma J."/>
        </authorList>
    </citation>
    <scope>NUCLEOTIDE SEQUENCE [LARGE SCALE GENOMIC DNA]</scope>
    <source>
        <strain evidence="10">CGMCC 1.15931</strain>
    </source>
</reference>
<keyword evidence="3 5" id="KW-0378">Hydrolase</keyword>
<dbReference type="EMBL" id="WNKZ01000005">
    <property type="protein sequence ID" value="MTV51738.1"/>
    <property type="molecule type" value="Genomic_DNA"/>
</dbReference>
<comment type="pathway">
    <text evidence="1">Glycan metabolism; L-arabinan degradation.</text>
</comment>
<comment type="similarity">
    <text evidence="2 5">Belongs to the glycosyl hydrolase 43 family.</text>
</comment>
<organism evidence="8 9">
    <name type="scientific">Pseudoduganella buxea</name>
    <dbReference type="NCBI Taxonomy" id="1949069"/>
    <lineage>
        <taxon>Bacteria</taxon>
        <taxon>Pseudomonadati</taxon>
        <taxon>Pseudomonadota</taxon>
        <taxon>Betaproteobacteria</taxon>
        <taxon>Burkholderiales</taxon>
        <taxon>Oxalobacteraceae</taxon>
        <taxon>Telluria group</taxon>
        <taxon>Pseudoduganella</taxon>
    </lineage>
</organism>
<gene>
    <name evidence="7" type="ORF">GCM10011572_36640</name>
    <name evidence="8" type="ORF">GM672_03210</name>
</gene>
<dbReference type="Proteomes" id="UP000622638">
    <property type="component" value="Unassembled WGS sequence"/>
</dbReference>
<proteinExistence type="inferred from homology"/>
<keyword evidence="10" id="KW-1185">Reference proteome</keyword>
<dbReference type="Proteomes" id="UP000430634">
    <property type="component" value="Unassembled WGS sequence"/>
</dbReference>
<dbReference type="CDD" id="cd08983">
    <property type="entry name" value="GH43_Bt3655-like"/>
    <property type="match status" value="1"/>
</dbReference>
<dbReference type="OrthoDB" id="191551at2"/>